<feature type="transmembrane region" description="Helical" evidence="1">
    <location>
        <begin position="372"/>
        <end position="390"/>
    </location>
</feature>
<dbReference type="GO" id="GO:0034220">
    <property type="term" value="P:monoatomic ion transmembrane transport"/>
    <property type="evidence" value="ECO:0007669"/>
    <property type="project" value="UniProtKB-KW"/>
</dbReference>
<keyword evidence="1" id="KW-1133">Transmembrane helix</keyword>
<dbReference type="RefSeq" id="WP_147766152.1">
    <property type="nucleotide sequence ID" value="NZ_VRKQ01000008.1"/>
</dbReference>
<dbReference type="OrthoDB" id="840832at2"/>
<evidence type="ECO:0000259" key="2">
    <source>
        <dbReference type="Pfam" id="PF07885"/>
    </source>
</evidence>
<dbReference type="Proteomes" id="UP000321080">
    <property type="component" value="Unassembled WGS sequence"/>
</dbReference>
<name>A0A5C7GKA9_9FLAO</name>
<comment type="caution">
    <text evidence="3">The sequence shown here is derived from an EMBL/GenBank/DDBJ whole genome shotgun (WGS) entry which is preliminary data.</text>
</comment>
<organism evidence="3 4">
    <name type="scientific">Seonamhaeicola maritimus</name>
    <dbReference type="NCBI Taxonomy" id="2591822"/>
    <lineage>
        <taxon>Bacteria</taxon>
        <taxon>Pseudomonadati</taxon>
        <taxon>Bacteroidota</taxon>
        <taxon>Flavobacteriia</taxon>
        <taxon>Flavobacteriales</taxon>
        <taxon>Flavobacteriaceae</taxon>
    </lineage>
</organism>
<feature type="domain" description="Potassium channel" evidence="2">
    <location>
        <begin position="498"/>
        <end position="564"/>
    </location>
</feature>
<dbReference type="EMBL" id="VRKQ01000008">
    <property type="protein sequence ID" value="TXG38720.1"/>
    <property type="molecule type" value="Genomic_DNA"/>
</dbReference>
<keyword evidence="3" id="KW-0813">Transport</keyword>
<keyword evidence="3" id="KW-0406">Ion transport</keyword>
<dbReference type="AlphaFoldDB" id="A0A5C7GKA9"/>
<evidence type="ECO:0000256" key="1">
    <source>
        <dbReference type="SAM" id="Phobius"/>
    </source>
</evidence>
<keyword evidence="3" id="KW-0407">Ion channel</keyword>
<keyword evidence="1" id="KW-0812">Transmembrane</keyword>
<keyword evidence="1" id="KW-0472">Membrane</keyword>
<reference evidence="3 4" key="1">
    <citation type="submission" date="2019-08" db="EMBL/GenBank/DDBJ databases">
        <title>Seonamhaeicola sediminis sp. nov., isolated from marine sediment.</title>
        <authorList>
            <person name="Cao W.R."/>
        </authorList>
    </citation>
    <scope>NUCLEOTIDE SEQUENCE [LARGE SCALE GENOMIC DNA]</scope>
    <source>
        <strain evidence="3 4">1505</strain>
    </source>
</reference>
<feature type="transmembrane region" description="Helical" evidence="1">
    <location>
        <begin position="542"/>
        <end position="563"/>
    </location>
</feature>
<keyword evidence="4" id="KW-1185">Reference proteome</keyword>
<dbReference type="SUPFAM" id="SSF81324">
    <property type="entry name" value="Voltage-gated potassium channels"/>
    <property type="match status" value="1"/>
</dbReference>
<evidence type="ECO:0000313" key="4">
    <source>
        <dbReference type="Proteomes" id="UP000321080"/>
    </source>
</evidence>
<sequence length="568" mass="66716">MIAFFRNPKKLIYLFFLFAFSLGFGQNDDFRIIPSLTDWIEEINNWPDSVYRQSRIKIYFDYEKDKDFIAVNDDSVLDSITDSTTRKTINKRVVVSEVQFHKNNYLYEHVTLKNIHFKNEFLVYNLRNHRLAYKNCVFDKLHQVRVIHTRFYLSYLDCEFNNMFQLNNPDEPLDLNFIRCTFNGTFQLSSADGVPNIEFSESVFNQNVLFGPNSEFNSLKVYNSIFNANFVFKNNQINNASEIISSKLNLFNIDGSSLPPANTYIPFNQISNKVALSYRDLENDYLANKENDFKNREDYDRLIASYAKLLSVYKTRSESESYNACYVEMRKKQTAYSKYILKNNRTFSNYTVYQLNRFMEIFSDYGTKPTKAIIFSIYVILLFALIYLFFPNTWDKHGKNRIINRYTFFLKYMNRKAGIHEVYLDDKKEDIMAYDEYKELVESSQKTVPKFFEATALPLYKWAISGTKISASILKRVDIMKGTWQEVPQKNRIWKSTVLICAFVIAAIYDIIIKILNALMLSINTFTTLGFGEIPIKGLPRYLAIIQGFIGWFMLTIFSVSLISQLLN</sequence>
<feature type="transmembrane region" description="Helical" evidence="1">
    <location>
        <begin position="498"/>
        <end position="522"/>
    </location>
</feature>
<proteinExistence type="predicted"/>
<evidence type="ECO:0000313" key="3">
    <source>
        <dbReference type="EMBL" id="TXG38720.1"/>
    </source>
</evidence>
<gene>
    <name evidence="3" type="ORF">FUA22_02205</name>
</gene>
<accession>A0A5C7GKA9</accession>
<dbReference type="Pfam" id="PF07885">
    <property type="entry name" value="Ion_trans_2"/>
    <property type="match status" value="1"/>
</dbReference>
<protein>
    <submittedName>
        <fullName evidence="3">Two pore domain potassium channel family protein</fullName>
    </submittedName>
</protein>
<dbReference type="InterPro" id="IPR013099">
    <property type="entry name" value="K_chnl_dom"/>
</dbReference>